<accession>A0A0A2VG72</accession>
<evidence type="ECO:0000313" key="3">
    <source>
        <dbReference type="EMBL" id="KGQ05105.1"/>
    </source>
</evidence>
<evidence type="ECO:0000259" key="2">
    <source>
        <dbReference type="Pfam" id="PF22893"/>
    </source>
</evidence>
<dbReference type="Pfam" id="PF22893">
    <property type="entry name" value="ULD_2"/>
    <property type="match status" value="1"/>
</dbReference>
<dbReference type="PANTHER" id="PTHR38886:SF1">
    <property type="entry name" value="NACHT-NTPASE AND P-LOOP NTPASES N-TERMINAL DOMAIN-CONTAINING PROTEIN"/>
    <property type="match status" value="1"/>
</dbReference>
<proteinExistence type="predicted"/>
<reference evidence="3 4" key="1">
    <citation type="submission" date="2012-10" db="EMBL/GenBank/DDBJ databases">
        <title>Genome sequencing and analysis of entomopathogenic fungi Beauveria bassiana D1-5.</title>
        <authorList>
            <person name="Li Q."/>
            <person name="Wang L."/>
            <person name="Zhang Z."/>
            <person name="Wang Q."/>
            <person name="Ren J."/>
            <person name="Wang M."/>
            <person name="Xu W."/>
            <person name="Wang J."/>
            <person name="Lu Y."/>
            <person name="Du Q."/>
            <person name="Sun Z."/>
        </authorList>
    </citation>
    <scope>NUCLEOTIDE SEQUENCE [LARGE SCALE GENOMIC DNA]</scope>
    <source>
        <strain evidence="3 4">D1-5</strain>
    </source>
</reference>
<dbReference type="OrthoDB" id="5149587at2759"/>
<dbReference type="PANTHER" id="PTHR38886">
    <property type="entry name" value="SESA DOMAIN-CONTAINING PROTEIN"/>
    <property type="match status" value="1"/>
</dbReference>
<dbReference type="STRING" id="1245745.A0A0A2VG72"/>
<name>A0A0A2VG72_BEABA</name>
<dbReference type="EMBL" id="ANFO01000973">
    <property type="protein sequence ID" value="KGQ05105.1"/>
    <property type="molecule type" value="Genomic_DNA"/>
</dbReference>
<organism evidence="3 4">
    <name type="scientific">Beauveria bassiana D1-5</name>
    <dbReference type="NCBI Taxonomy" id="1245745"/>
    <lineage>
        <taxon>Eukaryota</taxon>
        <taxon>Fungi</taxon>
        <taxon>Dikarya</taxon>
        <taxon>Ascomycota</taxon>
        <taxon>Pezizomycotina</taxon>
        <taxon>Sordariomycetes</taxon>
        <taxon>Hypocreomycetidae</taxon>
        <taxon>Hypocreales</taxon>
        <taxon>Cordycipitaceae</taxon>
        <taxon>Beauveria</taxon>
    </lineage>
</organism>
<sequence length="675" mass="76265">MEVALTFGSLGDIIELVQFSIKLGRAIGVGTAAVNGNSAKEYQELRHDLDVLVVATYQQHELGTPLHVLDSVTKSVVDQFTTLIQDALDHLQSRYGSNLTKEGSGNKAKDIYKKLEWSVGMERLNLLSTLSARKSARVDNATLVARIGQVQKLCQDEHKQVLELFEKQKLDYNTQFEKQTEQLNAMQIELGTAQQNGCTLLSMARDAVQGILEVKDLLISMSQAVISLQISATQTQYMRQLDPTRELSVTLEDSLGRHIPIPAEWLDTLEWAALNSLLVGLFQGKKGQDMVRRQAYALEESASGRDISSDRPLSQFLRRGMKINMSKIFFEDKRVAGGCPRCHTVIDALEGVNILCPVPDCGMWFRMQKMIVEDAPAPESGVKGLEDITATKDATVVTSIPAEPGDFLRVRLLRVPLKVMQPEMVELEKESDYAGEDVSGEAVRDLGAEDPYDADHDSGREKSSSFRRRRHQGIYVNGRRVVLDHPGFGERSSEMRGWAGTNPGRVMFVPNPPTARTPPLNFALTPPLRLRDPSVSREHYSRPYIVDERPRIVEPHGRPRHRDMSDDNEERAQRRRERKDARQLRKETEFRERIERAHVWIANRPAVRVSPVQLGESTVVEESEARLDAIKRELDETALLEHRLRERMLPARRASIGPGSRRHRVAYGDGMYRWE</sequence>
<evidence type="ECO:0000313" key="4">
    <source>
        <dbReference type="Proteomes" id="UP000030106"/>
    </source>
</evidence>
<feature type="compositionally biased region" description="Basic and acidic residues" evidence="1">
    <location>
        <begin position="548"/>
        <end position="565"/>
    </location>
</feature>
<dbReference type="HOGENOM" id="CLU_407072_0_0_1"/>
<dbReference type="InterPro" id="IPR054464">
    <property type="entry name" value="ULD_fung"/>
</dbReference>
<protein>
    <recommendedName>
        <fullName evidence="2">Ubiquitin-like domain-containing protein</fullName>
    </recommendedName>
</protein>
<gene>
    <name evidence="3" type="ORF">BBAD15_g9643</name>
</gene>
<feature type="region of interest" description="Disordered" evidence="1">
    <location>
        <begin position="448"/>
        <end position="471"/>
    </location>
</feature>
<dbReference type="AlphaFoldDB" id="A0A0A2VG72"/>
<dbReference type="Proteomes" id="UP000030106">
    <property type="component" value="Unassembled WGS sequence"/>
</dbReference>
<feature type="region of interest" description="Disordered" evidence="1">
    <location>
        <begin position="548"/>
        <end position="585"/>
    </location>
</feature>
<comment type="caution">
    <text evidence="3">The sequence shown here is derived from an EMBL/GenBank/DDBJ whole genome shotgun (WGS) entry which is preliminary data.</text>
</comment>
<feature type="compositionally biased region" description="Basic and acidic residues" evidence="1">
    <location>
        <begin position="448"/>
        <end position="464"/>
    </location>
</feature>
<feature type="domain" description="Ubiquitin-like" evidence="2">
    <location>
        <begin position="248"/>
        <end position="328"/>
    </location>
</feature>
<evidence type="ECO:0000256" key="1">
    <source>
        <dbReference type="SAM" id="MobiDB-lite"/>
    </source>
</evidence>